<protein>
    <submittedName>
        <fullName evidence="1">Uncharacterized protein</fullName>
    </submittedName>
</protein>
<gene>
    <name evidence="1" type="ORF">ACFPJA_01940</name>
</gene>
<accession>A0ABD5QMI5</accession>
<evidence type="ECO:0000313" key="1">
    <source>
        <dbReference type="EMBL" id="MFC5133490.1"/>
    </source>
</evidence>
<reference evidence="1 2" key="1">
    <citation type="journal article" date="2019" name="Int. J. Syst. Evol. Microbiol.">
        <title>The Global Catalogue of Microorganisms (GCM) 10K type strain sequencing project: providing services to taxonomists for standard genome sequencing and annotation.</title>
        <authorList>
            <consortium name="The Broad Institute Genomics Platform"/>
            <consortium name="The Broad Institute Genome Sequencing Center for Infectious Disease"/>
            <person name="Wu L."/>
            <person name="Ma J."/>
        </authorList>
    </citation>
    <scope>NUCLEOTIDE SEQUENCE [LARGE SCALE GENOMIC DNA]</scope>
    <source>
        <strain evidence="1 2">CGMCC 1.16026</strain>
    </source>
</reference>
<comment type="caution">
    <text evidence="1">The sequence shown here is derived from an EMBL/GenBank/DDBJ whole genome shotgun (WGS) entry which is preliminary data.</text>
</comment>
<proteinExistence type="predicted"/>
<dbReference type="RefSeq" id="WP_136516464.1">
    <property type="nucleotide sequence ID" value="NZ_JBHSKV010000001.1"/>
</dbReference>
<organism evidence="1 2">
    <name type="scientific">Halorubrum glutamatedens</name>
    <dbReference type="NCBI Taxonomy" id="2707018"/>
    <lineage>
        <taxon>Archaea</taxon>
        <taxon>Methanobacteriati</taxon>
        <taxon>Methanobacteriota</taxon>
        <taxon>Stenosarchaea group</taxon>
        <taxon>Halobacteria</taxon>
        <taxon>Halobacteriales</taxon>
        <taxon>Haloferacaceae</taxon>
        <taxon>Halorubrum</taxon>
    </lineage>
</organism>
<dbReference type="Proteomes" id="UP001596145">
    <property type="component" value="Unassembled WGS sequence"/>
</dbReference>
<name>A0ABD5QMI5_9EURY</name>
<dbReference type="AlphaFoldDB" id="A0ABD5QMI5"/>
<evidence type="ECO:0000313" key="2">
    <source>
        <dbReference type="Proteomes" id="UP001596145"/>
    </source>
</evidence>
<keyword evidence="2" id="KW-1185">Reference proteome</keyword>
<dbReference type="EMBL" id="JBHSKV010000001">
    <property type="protein sequence ID" value="MFC5133490.1"/>
    <property type="molecule type" value="Genomic_DNA"/>
</dbReference>
<sequence length="60" mass="6687">MDRTQNDSLNPESVIERYLDNEIEVETLETFLGFRAAESIQATATLLAEGEDLADDLAEL</sequence>